<keyword evidence="7" id="KW-0325">Glycoprotein</keyword>
<protein>
    <recommendedName>
        <fullName evidence="16">Subtilisin-like protease SBT2.5</fullName>
    </recommendedName>
</protein>
<dbReference type="Gene3D" id="3.50.30.30">
    <property type="match status" value="1"/>
</dbReference>
<dbReference type="Gene3D" id="3.30.70.80">
    <property type="entry name" value="Peptidase S8 propeptide/proteinase inhibitor I9"/>
    <property type="match status" value="1"/>
</dbReference>
<dbReference type="PROSITE" id="PS00138">
    <property type="entry name" value="SUBTILASE_SER"/>
    <property type="match status" value="1"/>
</dbReference>
<dbReference type="GO" id="GO:0005576">
    <property type="term" value="C:extracellular region"/>
    <property type="evidence" value="ECO:0007669"/>
    <property type="project" value="UniProtKB-SubCell"/>
</dbReference>
<comment type="subcellular location">
    <subcellularLocation>
        <location evidence="1">Secreted</location>
    </subcellularLocation>
</comment>
<evidence type="ECO:0000256" key="10">
    <source>
        <dbReference type="RuleBase" id="RU003355"/>
    </source>
</evidence>
<feature type="domain" description="Inhibitor I9" evidence="12">
    <location>
        <begin position="246"/>
        <end position="309"/>
    </location>
</feature>
<dbReference type="InterPro" id="IPR010259">
    <property type="entry name" value="S8pro/Inhibitor_I9"/>
</dbReference>
<dbReference type="InterPro" id="IPR000209">
    <property type="entry name" value="Peptidase_S8/S53_dom"/>
</dbReference>
<feature type="domain" description="Subtilisin-like protease fibronectin type-III" evidence="13">
    <location>
        <begin position="900"/>
        <end position="994"/>
    </location>
</feature>
<evidence type="ECO:0000313" key="14">
    <source>
        <dbReference type="EMBL" id="KAL3497583.1"/>
    </source>
</evidence>
<dbReference type="PROSITE" id="PS00136">
    <property type="entry name" value="SUBTILASE_ASP"/>
    <property type="match status" value="1"/>
</dbReference>
<evidence type="ECO:0000256" key="4">
    <source>
        <dbReference type="ARBA" id="ARBA00022729"/>
    </source>
</evidence>
<evidence type="ECO:0000256" key="5">
    <source>
        <dbReference type="ARBA" id="ARBA00022801"/>
    </source>
</evidence>
<dbReference type="InterPro" id="IPR041469">
    <property type="entry name" value="Subtilisin-like_FN3"/>
</dbReference>
<feature type="active site" description="Charge relay system" evidence="8 9">
    <location>
        <position position="785"/>
    </location>
</feature>
<evidence type="ECO:0000313" key="15">
    <source>
        <dbReference type="Proteomes" id="UP001630127"/>
    </source>
</evidence>
<accession>A0ABD2XVR8</accession>
<dbReference type="InterPro" id="IPR036852">
    <property type="entry name" value="Peptidase_S8/S53_dom_sf"/>
</dbReference>
<dbReference type="Pfam" id="PF17766">
    <property type="entry name" value="fn3_6"/>
    <property type="match status" value="1"/>
</dbReference>
<proteinExistence type="inferred from homology"/>
<dbReference type="InterPro" id="IPR034197">
    <property type="entry name" value="Peptidases_S8_3"/>
</dbReference>
<dbReference type="PROSITE" id="PS51892">
    <property type="entry name" value="SUBTILASE"/>
    <property type="match status" value="1"/>
</dbReference>
<keyword evidence="4" id="KW-0732">Signal</keyword>
<dbReference type="EMBL" id="JBJUIK010000017">
    <property type="protein sequence ID" value="KAL3497583.1"/>
    <property type="molecule type" value="Genomic_DNA"/>
</dbReference>
<dbReference type="CDD" id="cd02120">
    <property type="entry name" value="PA_subtilisin_like"/>
    <property type="match status" value="1"/>
</dbReference>
<evidence type="ECO:0000259" key="13">
    <source>
        <dbReference type="Pfam" id="PF17766"/>
    </source>
</evidence>
<name>A0ABD2XVR8_9GENT</name>
<dbReference type="InterPro" id="IPR037045">
    <property type="entry name" value="S8pro/Inhibitor_I9_sf"/>
</dbReference>
<organism evidence="14 15">
    <name type="scientific">Cinchona calisaya</name>
    <dbReference type="NCBI Taxonomy" id="153742"/>
    <lineage>
        <taxon>Eukaryota</taxon>
        <taxon>Viridiplantae</taxon>
        <taxon>Streptophyta</taxon>
        <taxon>Embryophyta</taxon>
        <taxon>Tracheophyta</taxon>
        <taxon>Spermatophyta</taxon>
        <taxon>Magnoliopsida</taxon>
        <taxon>eudicotyledons</taxon>
        <taxon>Gunneridae</taxon>
        <taxon>Pentapetalae</taxon>
        <taxon>asterids</taxon>
        <taxon>lamiids</taxon>
        <taxon>Gentianales</taxon>
        <taxon>Rubiaceae</taxon>
        <taxon>Cinchonoideae</taxon>
        <taxon>Cinchoneae</taxon>
        <taxon>Cinchona</taxon>
    </lineage>
</organism>
<sequence>MRRPELLPTVAQMHFQPRHPLSAARKLRSSVSATELKSSGLCPTPLADSSPLGFFFLRNYGRFGNVFQLLDRLENLKIMRFPGGSDGGERGGEAKRGRNPLDKMVLSIMMLGERFMKMENMKMDMAREFEKNRMLELMRNEMILELMRNEMILELMRNEMILESQQHIVDGFAKGLHISQFMKHFVSFYRTMESLPILIVLIFFINAFRNFSTEAKVYMVFLDKASATSRNTPKLFSRNEECISNYKEKMGKEHDIFLESLLARSSYTKLYSYTHLLNGFAVQVSSEEDIDTLKSAKGVRAVHEDVKMEKLTTHTPDFLGIPVGVWPTLGGAETSGEGVVIGLIDTGINPLHPSFMSQSSSDNSKATHPTKYKGKCAIGEQFPPTACNGKIVGAQYFARAAVAAGEFNATRDYASPFDADGHGSHTAATAAGNHQIPVMVNKFNYGYASGMAPGARIAIYKALYAFGGYMSDVVAAVDQAVEDGVDILNLSIGPSKVPSGPSAFLNLLEMELLFATKAGVLVVQAAGNGGPSSSSMLSFSPWVMSVAASITDRKYNSSIRLGNGQSFTGSGLAPPTVGEVFFQLAAATDVGQTNSTDGLLTIDSCQSSELFIRSLVQGKLVICTYTFDFDSEATSIATIADTMHKVGAAGFILTMNPEFDSEQIKGATVTLQVPCVILNNIEASSALWEYYNANTIRSRTGRAIGFRATARILDGRQAIYTGQAPIVASYSSRGPDVYNEHLETADVLKPNIMAPGSSIWAAWSPNSEGDMHIKGQNFALLSGTSMATPHIAGIAALIKQKHPLWSPAAITSAMMTTADTTDQNGAPILAQKTNQISAATPFDFGGGAINPSRAIDPGLVFDVYFKQYVQFLCSVPGVDDMSVRQAVGVVCPVQKKWCSDLNTPSVTVSNLVGSRRVLRRVTNVGNADEKYMVVIKEPSGVKVTVTPEAFKISVNASRHLTIILNATQTTDSYTFGEILMLGEKKHVVRVPMAVFVSSTIGS</sequence>
<dbReference type="InterPro" id="IPR023828">
    <property type="entry name" value="Peptidase_S8_Ser-AS"/>
</dbReference>
<evidence type="ECO:0000259" key="11">
    <source>
        <dbReference type="Pfam" id="PF00082"/>
    </source>
</evidence>
<evidence type="ECO:0000256" key="6">
    <source>
        <dbReference type="ARBA" id="ARBA00022825"/>
    </source>
</evidence>
<dbReference type="InterPro" id="IPR045051">
    <property type="entry name" value="SBT"/>
</dbReference>
<evidence type="ECO:0000256" key="7">
    <source>
        <dbReference type="ARBA" id="ARBA00023180"/>
    </source>
</evidence>
<keyword evidence="6 9" id="KW-0720">Serine protease</keyword>
<feature type="active site" description="Charge relay system" evidence="8 9">
    <location>
        <position position="422"/>
    </location>
</feature>
<evidence type="ECO:0008006" key="16">
    <source>
        <dbReference type="Google" id="ProtNLM"/>
    </source>
</evidence>
<keyword evidence="15" id="KW-1185">Reference proteome</keyword>
<dbReference type="PANTHER" id="PTHR10795">
    <property type="entry name" value="PROPROTEIN CONVERTASE SUBTILISIN/KEXIN"/>
    <property type="match status" value="1"/>
</dbReference>
<evidence type="ECO:0000256" key="3">
    <source>
        <dbReference type="ARBA" id="ARBA00022670"/>
    </source>
</evidence>
<dbReference type="Proteomes" id="UP001630127">
    <property type="component" value="Unassembled WGS sequence"/>
</dbReference>
<comment type="similarity">
    <text evidence="2 9 10">Belongs to the peptidase S8 family.</text>
</comment>
<dbReference type="Gene3D" id="3.40.50.200">
    <property type="entry name" value="Peptidase S8/S53 domain"/>
    <property type="match status" value="1"/>
</dbReference>
<feature type="domain" description="Peptidase S8/S53" evidence="11">
    <location>
        <begin position="336"/>
        <end position="823"/>
    </location>
</feature>
<dbReference type="GO" id="GO:0004252">
    <property type="term" value="F:serine-type endopeptidase activity"/>
    <property type="evidence" value="ECO:0007669"/>
    <property type="project" value="UniProtKB-UniRule"/>
</dbReference>
<dbReference type="Gene3D" id="2.60.40.2310">
    <property type="match status" value="1"/>
</dbReference>
<dbReference type="AlphaFoldDB" id="A0ABD2XVR8"/>
<gene>
    <name evidence="14" type="ORF">ACH5RR_040315</name>
</gene>
<feature type="active site" description="Charge relay system" evidence="8 9">
    <location>
        <position position="345"/>
    </location>
</feature>
<evidence type="ECO:0000256" key="9">
    <source>
        <dbReference type="PROSITE-ProRule" id="PRU01240"/>
    </source>
</evidence>
<evidence type="ECO:0000259" key="12">
    <source>
        <dbReference type="Pfam" id="PF05922"/>
    </source>
</evidence>
<dbReference type="PRINTS" id="PR00723">
    <property type="entry name" value="SUBTILISIN"/>
</dbReference>
<dbReference type="Pfam" id="PF05922">
    <property type="entry name" value="Inhibitor_I9"/>
    <property type="match status" value="1"/>
</dbReference>
<dbReference type="Pfam" id="PF00082">
    <property type="entry name" value="Peptidase_S8"/>
    <property type="match status" value="1"/>
</dbReference>
<keyword evidence="3 9" id="KW-0645">Protease</keyword>
<evidence type="ECO:0000256" key="2">
    <source>
        <dbReference type="ARBA" id="ARBA00011073"/>
    </source>
</evidence>
<dbReference type="InterPro" id="IPR023827">
    <property type="entry name" value="Peptidase_S8_Asp-AS"/>
</dbReference>
<dbReference type="GO" id="GO:0006508">
    <property type="term" value="P:proteolysis"/>
    <property type="evidence" value="ECO:0007669"/>
    <property type="project" value="UniProtKB-KW"/>
</dbReference>
<evidence type="ECO:0000256" key="1">
    <source>
        <dbReference type="ARBA" id="ARBA00004613"/>
    </source>
</evidence>
<comment type="caution">
    <text evidence="14">The sequence shown here is derived from an EMBL/GenBank/DDBJ whole genome shotgun (WGS) entry which is preliminary data.</text>
</comment>
<keyword evidence="5 9" id="KW-0378">Hydrolase</keyword>
<dbReference type="InterPro" id="IPR015500">
    <property type="entry name" value="Peptidase_S8_subtilisin-rel"/>
</dbReference>
<evidence type="ECO:0000256" key="8">
    <source>
        <dbReference type="PIRSR" id="PIRSR615500-1"/>
    </source>
</evidence>
<reference evidence="14 15" key="1">
    <citation type="submission" date="2024-11" db="EMBL/GenBank/DDBJ databases">
        <title>A near-complete genome assembly of Cinchona calisaya.</title>
        <authorList>
            <person name="Lian D.C."/>
            <person name="Zhao X.W."/>
            <person name="Wei L."/>
        </authorList>
    </citation>
    <scope>NUCLEOTIDE SEQUENCE [LARGE SCALE GENOMIC DNA]</scope>
    <source>
        <tissue evidence="14">Nenye</tissue>
    </source>
</reference>
<dbReference type="SUPFAM" id="SSF52743">
    <property type="entry name" value="Subtilisin-like"/>
    <property type="match status" value="1"/>
</dbReference>
<dbReference type="CDD" id="cd04852">
    <property type="entry name" value="Peptidases_S8_3"/>
    <property type="match status" value="1"/>
</dbReference>